<proteinExistence type="predicted"/>
<dbReference type="InterPro" id="IPR036770">
    <property type="entry name" value="Ankyrin_rpt-contain_sf"/>
</dbReference>
<evidence type="ECO:0000313" key="1">
    <source>
        <dbReference type="EMBL" id="GMF25643.1"/>
    </source>
</evidence>
<organism evidence="1 2">
    <name type="scientific">Phytophthora fragariaefolia</name>
    <dbReference type="NCBI Taxonomy" id="1490495"/>
    <lineage>
        <taxon>Eukaryota</taxon>
        <taxon>Sar</taxon>
        <taxon>Stramenopiles</taxon>
        <taxon>Oomycota</taxon>
        <taxon>Peronosporomycetes</taxon>
        <taxon>Peronosporales</taxon>
        <taxon>Peronosporaceae</taxon>
        <taxon>Phytophthora</taxon>
    </lineage>
</organism>
<reference evidence="1" key="1">
    <citation type="submission" date="2023-04" db="EMBL/GenBank/DDBJ databases">
        <title>Phytophthora fragariaefolia NBRC 109709.</title>
        <authorList>
            <person name="Ichikawa N."/>
            <person name="Sato H."/>
            <person name="Tonouchi N."/>
        </authorList>
    </citation>
    <scope>NUCLEOTIDE SEQUENCE</scope>
    <source>
        <strain evidence="1">NBRC 109709</strain>
    </source>
</reference>
<dbReference type="InterPro" id="IPR052050">
    <property type="entry name" value="SecEffector_AnkRepeat"/>
</dbReference>
<protein>
    <submittedName>
        <fullName evidence="1">Unnamed protein product</fullName>
    </submittedName>
</protein>
<dbReference type="OrthoDB" id="76773at2759"/>
<dbReference type="Pfam" id="PF13637">
    <property type="entry name" value="Ank_4"/>
    <property type="match status" value="1"/>
</dbReference>
<name>A0A9W6U5Q0_9STRA</name>
<keyword evidence="2" id="KW-1185">Reference proteome</keyword>
<dbReference type="PANTHER" id="PTHR46586">
    <property type="entry name" value="ANKYRIN REPEAT-CONTAINING PROTEIN"/>
    <property type="match status" value="1"/>
</dbReference>
<dbReference type="Proteomes" id="UP001165121">
    <property type="component" value="Unassembled WGS sequence"/>
</dbReference>
<evidence type="ECO:0000313" key="2">
    <source>
        <dbReference type="Proteomes" id="UP001165121"/>
    </source>
</evidence>
<dbReference type="InterPro" id="IPR002110">
    <property type="entry name" value="Ankyrin_rpt"/>
</dbReference>
<gene>
    <name evidence="1" type="ORF">Pfra01_000464400</name>
</gene>
<dbReference type="AlphaFoldDB" id="A0A9W6U5Q0"/>
<dbReference type="Gene3D" id="1.25.40.20">
    <property type="entry name" value="Ankyrin repeat-containing domain"/>
    <property type="match status" value="1"/>
</dbReference>
<dbReference type="SUPFAM" id="SSF48403">
    <property type="entry name" value="Ankyrin repeat"/>
    <property type="match status" value="1"/>
</dbReference>
<dbReference type="EMBL" id="BSXT01000364">
    <property type="protein sequence ID" value="GMF25643.1"/>
    <property type="molecule type" value="Genomic_DNA"/>
</dbReference>
<dbReference type="PANTHER" id="PTHR46586:SF3">
    <property type="entry name" value="ANKYRIN REPEAT-CONTAINING PROTEIN"/>
    <property type="match status" value="1"/>
</dbReference>
<accession>A0A9W6U5Q0</accession>
<sequence>MDAAAACGHLDVVKWLHLYRTEGCTTTAMDLAAANGHLEIVKWLHSHRIEGCTTAAMDNSATRHFHAAPCNGSSDIDRDPVLFHEEITGLLSNRCSCIYRTPTYFHEKQLEILKWLLQNRDEGCTTAAMDGAAANGNLITLQWLHENTTPGSTLKAMASAAQLG</sequence>
<comment type="caution">
    <text evidence="1">The sequence shown here is derived from an EMBL/GenBank/DDBJ whole genome shotgun (WGS) entry which is preliminary data.</text>
</comment>